<name>A0A9N9UKF6_9HYPO</name>
<comment type="caution">
    <text evidence="1">The sequence shown here is derived from an EMBL/GenBank/DDBJ whole genome shotgun (WGS) entry which is preliminary data.</text>
</comment>
<proteinExistence type="predicted"/>
<gene>
    <name evidence="1" type="ORF">CBYS24578_00007086</name>
</gene>
<dbReference type="Proteomes" id="UP000754883">
    <property type="component" value="Unassembled WGS sequence"/>
</dbReference>
<organism evidence="1 2">
    <name type="scientific">Clonostachys byssicola</name>
    <dbReference type="NCBI Taxonomy" id="160290"/>
    <lineage>
        <taxon>Eukaryota</taxon>
        <taxon>Fungi</taxon>
        <taxon>Dikarya</taxon>
        <taxon>Ascomycota</taxon>
        <taxon>Pezizomycotina</taxon>
        <taxon>Sordariomycetes</taxon>
        <taxon>Hypocreomycetidae</taxon>
        <taxon>Hypocreales</taxon>
        <taxon>Bionectriaceae</taxon>
        <taxon>Clonostachys</taxon>
    </lineage>
</organism>
<feature type="non-terminal residue" evidence="1">
    <location>
        <position position="1"/>
    </location>
</feature>
<evidence type="ECO:0000313" key="2">
    <source>
        <dbReference type="Proteomes" id="UP000754883"/>
    </source>
</evidence>
<dbReference type="EMBL" id="CABFNO020001476">
    <property type="protein sequence ID" value="CAG9990843.1"/>
    <property type="molecule type" value="Genomic_DNA"/>
</dbReference>
<sequence length="65" mass="7092">VVGLEKCAVMFLTGVRLVRTVGWMARLVSKRKDVQKLAKKAMLPSSCLGCPGFVALTNNLTFEHA</sequence>
<evidence type="ECO:0000313" key="1">
    <source>
        <dbReference type="EMBL" id="CAG9990843.1"/>
    </source>
</evidence>
<dbReference type="AlphaFoldDB" id="A0A9N9UKF6"/>
<reference evidence="1" key="1">
    <citation type="submission" date="2021-10" db="EMBL/GenBank/DDBJ databases">
        <authorList>
            <person name="Piombo E."/>
        </authorList>
    </citation>
    <scope>NUCLEOTIDE SEQUENCE</scope>
</reference>
<protein>
    <submittedName>
        <fullName evidence="1">Uncharacterized protein</fullName>
    </submittedName>
</protein>
<keyword evidence="2" id="KW-1185">Reference proteome</keyword>
<accession>A0A9N9UKF6</accession>